<dbReference type="AlphaFoldDB" id="A0A6A5G3X7"/>
<name>A0A6A5G3X7_CAERE</name>
<reference evidence="1 2" key="1">
    <citation type="submission" date="2019-12" db="EMBL/GenBank/DDBJ databases">
        <title>Chromosome-level assembly of the Caenorhabditis remanei genome.</title>
        <authorList>
            <person name="Teterina A.A."/>
            <person name="Willis J.H."/>
            <person name="Phillips P.C."/>
        </authorList>
    </citation>
    <scope>NUCLEOTIDE SEQUENCE [LARGE SCALE GENOMIC DNA]</scope>
    <source>
        <strain evidence="1 2">PX506</strain>
        <tissue evidence="1">Whole organism</tissue>
    </source>
</reference>
<sequence length="134" mass="15128">MVTVFPLDPSNSMNWSGGSDIPDTVPIIEPTPDYQSEGELRKYSGVSLIVPRRDEECWTVGSLQGCKDDTPLIHLRPTQRSNSAPTVIEVGDAVRRSSWKRSKETEKKEWIVRASNLLNEHYAQSRAGYIVLKR</sequence>
<organism evidence="1 2">
    <name type="scientific">Caenorhabditis remanei</name>
    <name type="common">Caenorhabditis vulgaris</name>
    <dbReference type="NCBI Taxonomy" id="31234"/>
    <lineage>
        <taxon>Eukaryota</taxon>
        <taxon>Metazoa</taxon>
        <taxon>Ecdysozoa</taxon>
        <taxon>Nematoda</taxon>
        <taxon>Chromadorea</taxon>
        <taxon>Rhabditida</taxon>
        <taxon>Rhabditina</taxon>
        <taxon>Rhabditomorpha</taxon>
        <taxon>Rhabditoidea</taxon>
        <taxon>Rhabditidae</taxon>
        <taxon>Peloderinae</taxon>
        <taxon>Caenorhabditis</taxon>
    </lineage>
</organism>
<gene>
    <name evidence="1" type="ORF">GCK72_026098</name>
</gene>
<proteinExistence type="predicted"/>
<evidence type="ECO:0000313" key="1">
    <source>
        <dbReference type="EMBL" id="KAF1749630.1"/>
    </source>
</evidence>
<evidence type="ECO:0000313" key="2">
    <source>
        <dbReference type="Proteomes" id="UP000483820"/>
    </source>
</evidence>
<dbReference type="GeneID" id="9813959"/>
<dbReference type="EMBL" id="WUAV01000006">
    <property type="protein sequence ID" value="KAF1749630.1"/>
    <property type="molecule type" value="Genomic_DNA"/>
</dbReference>
<dbReference type="RefSeq" id="XP_053580221.1">
    <property type="nucleotide sequence ID" value="XM_053736655.1"/>
</dbReference>
<dbReference type="KEGG" id="crq:GCK72_026098"/>
<accession>A0A6A5G3X7</accession>
<comment type="caution">
    <text evidence="1">The sequence shown here is derived from an EMBL/GenBank/DDBJ whole genome shotgun (WGS) entry which is preliminary data.</text>
</comment>
<protein>
    <submittedName>
        <fullName evidence="1">Uncharacterized protein</fullName>
    </submittedName>
</protein>
<dbReference type="Proteomes" id="UP000483820">
    <property type="component" value="Chromosome X"/>
</dbReference>
<dbReference type="CTD" id="9813959"/>